<dbReference type="EMBL" id="CAJVPM010000708">
    <property type="protein sequence ID" value="CAG8450021.1"/>
    <property type="molecule type" value="Genomic_DNA"/>
</dbReference>
<evidence type="ECO:0000313" key="1">
    <source>
        <dbReference type="EMBL" id="CAG8450021.1"/>
    </source>
</evidence>
<comment type="caution">
    <text evidence="1">The sequence shown here is derived from an EMBL/GenBank/DDBJ whole genome shotgun (WGS) entry which is preliminary data.</text>
</comment>
<keyword evidence="2" id="KW-1185">Reference proteome</keyword>
<dbReference type="Proteomes" id="UP000789860">
    <property type="component" value="Unassembled WGS sequence"/>
</dbReference>
<name>A0ACA9K3R0_9GLOM</name>
<evidence type="ECO:0000313" key="2">
    <source>
        <dbReference type="Proteomes" id="UP000789860"/>
    </source>
</evidence>
<sequence length="783" mass="91886">MLDKESYKFVLNDSKIPFKPKLEKLSDIEIFTCDLFIDLNEFFANEKTKTKARVFRIYGDVIQLSKNLKIPPLIAGGVILIVARRLEIEKECHISVDYKKSFRIVVFAMEMPSELKIISKDQTFTFKINYSNIGKCLTLHDEKDPEYKDIDTFDNVILKKEPFIKILRFSLLIATTLFYEESKIKTTQSILSWIIKLTKSQTEPYSELYLQALSIFTQLKILEERRESKISFIPLLSKEIYKERIKEFINFAISYENKYNNIIDRMRENNLKETELKALLKDCNDMTRMHVHLKGVEKARYDSSHKLRINEESELENKIHDVDEKSENFRNGIEEWKHQQEIDAQKKMIVAIFDLAIGVGKIVVQPGGIVSFIETIEKTSSSINDALNAADAIKGVIDIIDMKNNESVKKLKNVNDNIEKIKEINNDLKTNFKKADNLNNEVKKGQESIQSLDINTLATMLETEDRKGIHLKAKWKSIKNDMKKLLKYPIDKGINGANEYLNSLESLFIYIDAYIDAKIEETESFKEFSRIKLQVETFENKEKSLKDLISNYKSEQDYYNEIALSLFERLINTKYWMSTYMDNYLCATFYWSLSKSNVKLSVMKTTEQHIKDYNKICDELEATYSKFRGSAQLSKHIIRLDGEYIKKFKHDRFVTFEISLNHEKLLKTQHVRLHEIKIFLNKAGSESDEIFLHISNTGVFADKFEEKEYLFRSEPIRNKIFRYNVLDKKILTKALFDDDPTVYFVPTPFSQWTIRLDNTCEIDLSTLESIEIELEVKCYFIYY</sequence>
<organism evidence="1 2">
    <name type="scientific">Scutellospora calospora</name>
    <dbReference type="NCBI Taxonomy" id="85575"/>
    <lineage>
        <taxon>Eukaryota</taxon>
        <taxon>Fungi</taxon>
        <taxon>Fungi incertae sedis</taxon>
        <taxon>Mucoromycota</taxon>
        <taxon>Glomeromycotina</taxon>
        <taxon>Glomeromycetes</taxon>
        <taxon>Diversisporales</taxon>
        <taxon>Gigasporaceae</taxon>
        <taxon>Scutellospora</taxon>
    </lineage>
</organism>
<protein>
    <submittedName>
        <fullName evidence="1">5725_t:CDS:1</fullName>
    </submittedName>
</protein>
<gene>
    <name evidence="1" type="ORF">SCALOS_LOCUS1140</name>
</gene>
<accession>A0ACA9K3R0</accession>
<proteinExistence type="predicted"/>
<reference evidence="1" key="1">
    <citation type="submission" date="2021-06" db="EMBL/GenBank/DDBJ databases">
        <authorList>
            <person name="Kallberg Y."/>
            <person name="Tangrot J."/>
            <person name="Rosling A."/>
        </authorList>
    </citation>
    <scope>NUCLEOTIDE SEQUENCE</scope>
    <source>
        <strain evidence="1">AU212A</strain>
    </source>
</reference>